<proteinExistence type="predicted"/>
<sequence>MRLASLSSSSEVTNGNRVSAAIRRSAGFLESIEVFVNVGVVQTWHGHFGRFHSLVTMS</sequence>
<reference evidence="2" key="1">
    <citation type="submission" date="2012-06" db="EMBL/GenBank/DDBJ databases">
        <title>Complete sequence of chromosome of Desulfomonile tiedjei DSM 6799.</title>
        <authorList>
            <person name="Lucas S."/>
            <person name="Copeland A."/>
            <person name="Lapidus A."/>
            <person name="Glavina del Rio T."/>
            <person name="Dalin E."/>
            <person name="Tice H."/>
            <person name="Bruce D."/>
            <person name="Goodwin L."/>
            <person name="Pitluck S."/>
            <person name="Peters L."/>
            <person name="Ovchinnikova G."/>
            <person name="Zeytun A."/>
            <person name="Lu M."/>
            <person name="Kyrpides N."/>
            <person name="Mavromatis K."/>
            <person name="Ivanova N."/>
            <person name="Brettin T."/>
            <person name="Detter J.C."/>
            <person name="Han C."/>
            <person name="Larimer F."/>
            <person name="Land M."/>
            <person name="Hauser L."/>
            <person name="Markowitz V."/>
            <person name="Cheng J.-F."/>
            <person name="Hugenholtz P."/>
            <person name="Woyke T."/>
            <person name="Wu D."/>
            <person name="Spring S."/>
            <person name="Schroeder M."/>
            <person name="Brambilla E."/>
            <person name="Klenk H.-P."/>
            <person name="Eisen J.A."/>
        </authorList>
    </citation>
    <scope>NUCLEOTIDE SEQUENCE [LARGE SCALE GENOMIC DNA]</scope>
    <source>
        <strain evidence="2">ATCC 49306 / DSM 6799 / DCB-1</strain>
    </source>
</reference>
<dbReference type="HOGENOM" id="CLU_2972064_0_0_7"/>
<dbReference type="STRING" id="706587.Desti_0907"/>
<dbReference type="RefSeq" id="WP_014808782.1">
    <property type="nucleotide sequence ID" value="NC_018025.1"/>
</dbReference>
<gene>
    <name evidence="1" type="ordered locus">Desti_0907</name>
</gene>
<organism evidence="1 2">
    <name type="scientific">Desulfomonile tiedjei (strain ATCC 49306 / DSM 6799 / DCB-1)</name>
    <dbReference type="NCBI Taxonomy" id="706587"/>
    <lineage>
        <taxon>Bacteria</taxon>
        <taxon>Pseudomonadati</taxon>
        <taxon>Thermodesulfobacteriota</taxon>
        <taxon>Desulfomonilia</taxon>
        <taxon>Desulfomonilales</taxon>
        <taxon>Desulfomonilaceae</taxon>
        <taxon>Desulfomonile</taxon>
    </lineage>
</organism>
<protein>
    <submittedName>
        <fullName evidence="1">Uncharacterized protein</fullName>
    </submittedName>
</protein>
<evidence type="ECO:0000313" key="1">
    <source>
        <dbReference type="EMBL" id="AFM23626.1"/>
    </source>
</evidence>
<dbReference type="EMBL" id="CP003360">
    <property type="protein sequence ID" value="AFM23626.1"/>
    <property type="molecule type" value="Genomic_DNA"/>
</dbReference>
<dbReference type="AlphaFoldDB" id="I4C235"/>
<evidence type="ECO:0000313" key="2">
    <source>
        <dbReference type="Proteomes" id="UP000006055"/>
    </source>
</evidence>
<dbReference type="KEGG" id="dti:Desti_0907"/>
<name>I4C235_DESTA</name>
<keyword evidence="2" id="KW-1185">Reference proteome</keyword>
<dbReference type="Proteomes" id="UP000006055">
    <property type="component" value="Chromosome"/>
</dbReference>
<accession>I4C235</accession>